<dbReference type="Proteomes" id="UP000316621">
    <property type="component" value="Chromosome 1"/>
</dbReference>
<evidence type="ECO:0000256" key="1">
    <source>
        <dbReference type="SAM" id="MobiDB-lite"/>
    </source>
</evidence>
<reference evidence="2 3" key="1">
    <citation type="journal article" date="2018" name="Science">
        <title>The opium poppy genome and morphinan production.</title>
        <authorList>
            <person name="Guo L."/>
            <person name="Winzer T."/>
            <person name="Yang X."/>
            <person name="Li Y."/>
            <person name="Ning Z."/>
            <person name="He Z."/>
            <person name="Teodor R."/>
            <person name="Lu Y."/>
            <person name="Bowser T.A."/>
            <person name="Graham I.A."/>
            <person name="Ye K."/>
        </authorList>
    </citation>
    <scope>NUCLEOTIDE SEQUENCE [LARGE SCALE GENOMIC DNA]</scope>
    <source>
        <strain evidence="3">cv. HN1</strain>
        <tissue evidence="2">Leaves</tissue>
    </source>
</reference>
<evidence type="ECO:0000313" key="3">
    <source>
        <dbReference type="Proteomes" id="UP000316621"/>
    </source>
</evidence>
<sequence>MEVNELKEKEGENELKEKEGECYVWLDPGGDLRNHSLFFERMSSAVNLQGFGNPTNRTKGSVQAVQGDHLVSLATEGVEGNVTAGMDGSVTAGMDESVGTRSY</sequence>
<dbReference type="Gramene" id="RZC46843">
    <property type="protein sequence ID" value="RZC46843"/>
    <property type="gene ID" value="C5167_039792"/>
</dbReference>
<gene>
    <name evidence="2" type="ORF">C5167_039792</name>
</gene>
<organism evidence="2 3">
    <name type="scientific">Papaver somniferum</name>
    <name type="common">Opium poppy</name>
    <dbReference type="NCBI Taxonomy" id="3469"/>
    <lineage>
        <taxon>Eukaryota</taxon>
        <taxon>Viridiplantae</taxon>
        <taxon>Streptophyta</taxon>
        <taxon>Embryophyta</taxon>
        <taxon>Tracheophyta</taxon>
        <taxon>Spermatophyta</taxon>
        <taxon>Magnoliopsida</taxon>
        <taxon>Ranunculales</taxon>
        <taxon>Papaveraceae</taxon>
        <taxon>Papaveroideae</taxon>
        <taxon>Papaver</taxon>
    </lineage>
</organism>
<proteinExistence type="predicted"/>
<dbReference type="AlphaFoldDB" id="A0A4Y7ID48"/>
<name>A0A4Y7ID48_PAPSO</name>
<dbReference type="EMBL" id="CM010715">
    <property type="protein sequence ID" value="RZC46843.1"/>
    <property type="molecule type" value="Genomic_DNA"/>
</dbReference>
<feature type="non-terminal residue" evidence="2">
    <location>
        <position position="103"/>
    </location>
</feature>
<feature type="region of interest" description="Disordered" evidence="1">
    <location>
        <begin position="81"/>
        <end position="103"/>
    </location>
</feature>
<protein>
    <submittedName>
        <fullName evidence="2">Uncharacterized protein</fullName>
    </submittedName>
</protein>
<evidence type="ECO:0000313" key="2">
    <source>
        <dbReference type="EMBL" id="RZC46843.1"/>
    </source>
</evidence>
<accession>A0A4Y7ID48</accession>
<keyword evidence="3" id="KW-1185">Reference proteome</keyword>